<gene>
    <name evidence="2" type="ORF">GLIP_2926</name>
</gene>
<name>K6YBH8_9ALTE</name>
<evidence type="ECO:0008006" key="4">
    <source>
        <dbReference type="Google" id="ProtNLM"/>
    </source>
</evidence>
<accession>K6YBH8</accession>
<evidence type="ECO:0000313" key="3">
    <source>
        <dbReference type="Proteomes" id="UP000006334"/>
    </source>
</evidence>
<proteinExistence type="predicted"/>
<feature type="chain" id="PRO_5003899925" description="DUF1585 domain-containing protein" evidence="1">
    <location>
        <begin position="18"/>
        <end position="395"/>
    </location>
</feature>
<sequence length="395" mass="43413">MTLAAVAAMFTHLTAIAGPTEQAKRMHDRLTGVPADATTLEQMQNLIEQGDNIEAAYIAMDNPAFYNVTLKNWVTPWTNEEADIFAPLNDYTATVIGMARDDVDFRLVLSGNILYVGDNALNIPAYGVDNNEHYQALEDQEIDLSQALVATTQTAVTGLPETATAGVMTTRAAAKSFFKDGTNRAMFRFTLMNHLCTDLEGVKDTSRAPDRIRQDVSRSPGGDSRIFLNSCIGCHSGMDPLAQAFAYYEYSYNSDADPDGLSGRLSYNMAGQNDAITGSRVTAKHQINSNNFPYGYVIQNDQWDNYWRAGINKNLGWDENLPGSGSGAKTMGQELAHSEQFAQCQVKKVFKNVCLRSPQDGDDWTQVDSMVGNFKNSGYQIKRVFADAANYCKGS</sequence>
<feature type="signal peptide" evidence="1">
    <location>
        <begin position="1"/>
        <end position="17"/>
    </location>
</feature>
<dbReference type="AlphaFoldDB" id="K6YBH8"/>
<organism evidence="2 3">
    <name type="scientific">Aliiglaciecola lipolytica E3</name>
    <dbReference type="NCBI Taxonomy" id="1127673"/>
    <lineage>
        <taxon>Bacteria</taxon>
        <taxon>Pseudomonadati</taxon>
        <taxon>Pseudomonadota</taxon>
        <taxon>Gammaproteobacteria</taxon>
        <taxon>Alteromonadales</taxon>
        <taxon>Alteromonadaceae</taxon>
        <taxon>Aliiglaciecola</taxon>
    </lineage>
</organism>
<dbReference type="EMBL" id="BAEN01000059">
    <property type="protein sequence ID" value="GAC15547.1"/>
    <property type="molecule type" value="Genomic_DNA"/>
</dbReference>
<reference evidence="2 3" key="1">
    <citation type="journal article" date="2017" name="Antonie Van Leeuwenhoek">
        <title>Rhizobium rhizosphaerae sp. nov., a novel species isolated from rice rhizosphere.</title>
        <authorList>
            <person name="Zhao J.J."/>
            <person name="Zhang J."/>
            <person name="Zhang R.J."/>
            <person name="Zhang C.W."/>
            <person name="Yin H.Q."/>
            <person name="Zhang X.X."/>
        </authorList>
    </citation>
    <scope>NUCLEOTIDE SEQUENCE [LARGE SCALE GENOMIC DNA]</scope>
    <source>
        <strain evidence="2 3">E3</strain>
    </source>
</reference>
<keyword evidence="1" id="KW-0732">Signal</keyword>
<dbReference type="STRING" id="1127673.GLIP_2926"/>
<protein>
    <recommendedName>
        <fullName evidence="4">DUF1585 domain-containing protein</fullName>
    </recommendedName>
</protein>
<keyword evidence="3" id="KW-1185">Reference proteome</keyword>
<dbReference type="Proteomes" id="UP000006334">
    <property type="component" value="Unassembled WGS sequence"/>
</dbReference>
<evidence type="ECO:0000313" key="2">
    <source>
        <dbReference type="EMBL" id="GAC15547.1"/>
    </source>
</evidence>
<comment type="caution">
    <text evidence="2">The sequence shown here is derived from an EMBL/GenBank/DDBJ whole genome shotgun (WGS) entry which is preliminary data.</text>
</comment>
<dbReference type="eggNOG" id="ENOG502Z7WJ">
    <property type="taxonomic scope" value="Bacteria"/>
</dbReference>
<evidence type="ECO:0000256" key="1">
    <source>
        <dbReference type="SAM" id="SignalP"/>
    </source>
</evidence>